<protein>
    <recommendedName>
        <fullName evidence="3">Coenzyme A biosynthesis bifunctional protein CoaBC</fullName>
    </recommendedName>
    <alternativeName>
        <fullName evidence="3">DNA/pantothenate metabolism flavoprotein</fullName>
    </alternativeName>
    <alternativeName>
        <fullName evidence="3">Phosphopantothenoylcysteine synthetase/decarboxylase</fullName>
        <shortName evidence="3">PPCS-PPCDC</shortName>
    </alternativeName>
    <domain>
        <recommendedName>
            <fullName evidence="3">Phosphopantothenoylcysteine decarboxylase</fullName>
            <shortName evidence="3">PPC decarboxylase</shortName>
            <shortName evidence="3">PPC-DC</shortName>
            <ecNumber evidence="3">4.1.1.36</ecNumber>
        </recommendedName>
        <alternativeName>
            <fullName evidence="3">CoaC</fullName>
        </alternativeName>
    </domain>
    <domain>
        <recommendedName>
            <fullName evidence="3">Phosphopantothenate--cysteine ligase</fullName>
            <ecNumber evidence="3">6.3.2.5</ecNumber>
        </recommendedName>
        <alternativeName>
            <fullName evidence="3">CoaB</fullName>
        </alternativeName>
        <alternativeName>
            <fullName evidence="3">Phosphopantothenoylcysteine synthetase</fullName>
            <shortName evidence="3">PPC synthetase</shortName>
            <shortName evidence="3">PPC-S</shortName>
        </alternativeName>
    </domain>
</protein>
<feature type="binding site" evidence="3">
    <location>
        <begin position="274"/>
        <end position="276"/>
    </location>
    <ligand>
        <name>CTP</name>
        <dbReference type="ChEBI" id="CHEBI:37563"/>
    </ligand>
</feature>
<evidence type="ECO:0000256" key="2">
    <source>
        <dbReference type="ARBA" id="ARBA00023239"/>
    </source>
</evidence>
<dbReference type="Gene3D" id="3.40.50.1950">
    <property type="entry name" value="Flavin prenyltransferase-like"/>
    <property type="match status" value="1"/>
</dbReference>
<dbReference type="InterPro" id="IPR035929">
    <property type="entry name" value="CoaB-like_sf"/>
</dbReference>
<organism evidence="7 8">
    <name type="scientific">Candidatus Blochmannia vicinus</name>
    <name type="common">nom. nud.</name>
    <dbReference type="NCBI Taxonomy" id="251540"/>
    <lineage>
        <taxon>Bacteria</taxon>
        <taxon>Pseudomonadati</taxon>
        <taxon>Pseudomonadota</taxon>
        <taxon>Gammaproteobacteria</taxon>
        <taxon>Enterobacterales</taxon>
        <taxon>Enterobacteriaceae</taxon>
        <taxon>ant endosymbionts</taxon>
        <taxon>Candidatus Blochmanniella</taxon>
    </lineage>
</organism>
<reference evidence="7" key="1">
    <citation type="submission" date="2022-05" db="EMBL/GenBank/DDBJ databases">
        <title>Impact of host demography and evolutionary history on endosymbiont molecular evolution: a test in carpenter ants (Genus Camponotus) and their Blochmannia endosymbionts.</title>
        <authorList>
            <person name="Manthey J.D."/>
            <person name="Giron J.C."/>
            <person name="Hruska J.P."/>
        </authorList>
    </citation>
    <scope>NUCLEOTIDE SEQUENCE</scope>
    <source>
        <strain evidence="7">C-039</strain>
    </source>
</reference>
<comment type="pathway">
    <text evidence="3 4">Cofactor biosynthesis; coenzyme A biosynthesis; CoA from (R)-pantothenate: step 3/5.</text>
</comment>
<keyword evidence="3 4" id="KW-0288">FMN</keyword>
<accession>A0A9Q8X0C1</accession>
<dbReference type="PANTHER" id="PTHR14359:SF6">
    <property type="entry name" value="PHOSPHOPANTOTHENOYLCYSTEINE DECARBOXYLASE"/>
    <property type="match status" value="1"/>
</dbReference>
<evidence type="ECO:0000313" key="8">
    <source>
        <dbReference type="Proteomes" id="UP001056209"/>
    </source>
</evidence>
<feature type="region of interest" description="Phosphopantothenoylcysteine decarboxylase" evidence="3">
    <location>
        <begin position="1"/>
        <end position="191"/>
    </location>
</feature>
<dbReference type="GO" id="GO:0004632">
    <property type="term" value="F:phosphopantothenate--cysteine ligase activity"/>
    <property type="evidence" value="ECO:0007669"/>
    <property type="project" value="UniProtKB-UniRule"/>
</dbReference>
<comment type="similarity">
    <text evidence="3 4">In the C-terminal section; belongs to the PPC synthetase family.</text>
</comment>
<evidence type="ECO:0000256" key="3">
    <source>
        <dbReference type="HAMAP-Rule" id="MF_02225"/>
    </source>
</evidence>
<dbReference type="AlphaFoldDB" id="A0A9Q8X0C1"/>
<feature type="binding site" evidence="3">
    <location>
        <position position="280"/>
    </location>
    <ligand>
        <name>CTP</name>
        <dbReference type="ChEBI" id="CHEBI:37563"/>
    </ligand>
</feature>
<sequence>MTGLIDKRIILGVSGGIAAYKTIDLIRLLKERGSKVRVIMTKSAKKFVTPLSLQTISCHPVLDNFFSPQVEMTMPHIKLAKWADLVLLAPATANLLARLSVGLSNDLLCSLCLATTAPIAVAPSMNQQMYKAIVTQANLDILRKRGVLVWGPDYGYQACNDIGYGRMTDPKILTEYIEHYFSHDSSLSHLNIMITAGPTHEALDPIRFFTNYSSGKMGFAIAQAAADKGAKVTLIAGPVHLHTPIRVRRINVISALDMKEAVMQDIKNQQIFIGCAAVSDYRINHSSSEKIKKDKNTLRIIMIKNPDIVSEVGSLIDKRPYVVGFAAETKNIEKYAQDKRIGKHLDLICANNISHANQGFNSDNNALYLFWNKGSVVLPLRRKNLLAQQLINEIIKRYNENN</sequence>
<comment type="pathway">
    <text evidence="3 4">Cofactor biosynthesis; coenzyme A biosynthesis; CoA from (R)-pantothenate: step 2/5.</text>
</comment>
<keyword evidence="3 4" id="KW-0436">Ligase</keyword>
<feature type="active site" description="Proton donor" evidence="3">
    <location>
        <position position="159"/>
    </location>
</feature>
<evidence type="ECO:0000259" key="6">
    <source>
        <dbReference type="Pfam" id="PF04127"/>
    </source>
</evidence>
<comment type="catalytic activity">
    <reaction evidence="3 4">
        <text>N-[(R)-4-phosphopantothenoyl]-L-cysteine + H(+) = (R)-4'-phosphopantetheine + CO2</text>
        <dbReference type="Rhea" id="RHEA:16793"/>
        <dbReference type="ChEBI" id="CHEBI:15378"/>
        <dbReference type="ChEBI" id="CHEBI:16526"/>
        <dbReference type="ChEBI" id="CHEBI:59458"/>
        <dbReference type="ChEBI" id="CHEBI:61723"/>
        <dbReference type="EC" id="4.1.1.36"/>
    </reaction>
</comment>
<dbReference type="Gene3D" id="3.40.50.10300">
    <property type="entry name" value="CoaB-like"/>
    <property type="match status" value="1"/>
</dbReference>
<feature type="binding site" evidence="3">
    <location>
        <position position="339"/>
    </location>
    <ligand>
        <name>CTP</name>
        <dbReference type="ChEBI" id="CHEBI:37563"/>
    </ligand>
</feature>
<comment type="cofactor">
    <cofactor evidence="3">
        <name>Mg(2+)</name>
        <dbReference type="ChEBI" id="CHEBI:18420"/>
    </cofactor>
</comment>
<dbReference type="EMBL" id="CP097753">
    <property type="protein sequence ID" value="URJ28177.1"/>
    <property type="molecule type" value="Genomic_DNA"/>
</dbReference>
<feature type="binding site" evidence="3">
    <location>
        <position position="325"/>
    </location>
    <ligand>
        <name>CTP</name>
        <dbReference type="ChEBI" id="CHEBI:37563"/>
    </ligand>
</feature>
<dbReference type="GO" id="GO:0004633">
    <property type="term" value="F:phosphopantothenoylcysteine decarboxylase activity"/>
    <property type="evidence" value="ECO:0007669"/>
    <property type="project" value="UniProtKB-UniRule"/>
</dbReference>
<dbReference type="PANTHER" id="PTHR14359">
    <property type="entry name" value="HOMO-OLIGOMERIC FLAVIN CONTAINING CYS DECARBOXYLASE FAMILY"/>
    <property type="match status" value="1"/>
</dbReference>
<feature type="region of interest" description="Phosphopantothenate--cysteine ligase" evidence="3">
    <location>
        <begin position="192"/>
        <end position="402"/>
    </location>
</feature>
<evidence type="ECO:0000259" key="5">
    <source>
        <dbReference type="Pfam" id="PF02441"/>
    </source>
</evidence>
<dbReference type="RefSeq" id="WP_250248598.1">
    <property type="nucleotide sequence ID" value="NZ_CP097753.1"/>
</dbReference>
<dbReference type="EC" id="6.3.2.5" evidence="3"/>
<keyword evidence="3" id="KW-0479">Metal-binding</keyword>
<dbReference type="GO" id="GO:0015937">
    <property type="term" value="P:coenzyme A biosynthetic process"/>
    <property type="evidence" value="ECO:0007669"/>
    <property type="project" value="UniProtKB-UniRule"/>
</dbReference>
<feature type="domain" description="DNA/pantothenate metabolism flavoprotein C-terminal" evidence="6">
    <location>
        <begin position="188"/>
        <end position="396"/>
    </location>
</feature>
<dbReference type="Proteomes" id="UP001056209">
    <property type="component" value="Chromosome"/>
</dbReference>
<dbReference type="HAMAP" id="MF_02225">
    <property type="entry name" value="CoaBC"/>
    <property type="match status" value="1"/>
</dbReference>
<feature type="binding site" evidence="3">
    <location>
        <begin position="306"/>
        <end position="309"/>
    </location>
    <ligand>
        <name>CTP</name>
        <dbReference type="ChEBI" id="CHEBI:37563"/>
    </ligand>
</feature>
<keyword evidence="3" id="KW-0511">Multifunctional enzyme</keyword>
<dbReference type="Pfam" id="PF04127">
    <property type="entry name" value="DFP"/>
    <property type="match status" value="1"/>
</dbReference>
<feature type="binding site" evidence="3">
    <location>
        <position position="343"/>
    </location>
    <ligand>
        <name>CTP</name>
        <dbReference type="ChEBI" id="CHEBI:37563"/>
    </ligand>
</feature>
<dbReference type="SUPFAM" id="SSF102645">
    <property type="entry name" value="CoaB-like"/>
    <property type="match status" value="1"/>
</dbReference>
<dbReference type="GO" id="GO:0071513">
    <property type="term" value="C:phosphopantothenoylcysteine decarboxylase complex"/>
    <property type="evidence" value="ECO:0007669"/>
    <property type="project" value="TreeGrafter"/>
</dbReference>
<comment type="similarity">
    <text evidence="3 4">In the N-terminal section; belongs to the HFCD (homo-oligomeric flavin containing Cys decarboxylase) superfamily.</text>
</comment>
<dbReference type="InterPro" id="IPR007085">
    <property type="entry name" value="DNA/pantothenate-metab_flavo_C"/>
</dbReference>
<comment type="function">
    <text evidence="4">Catalyzes two steps in the biosynthesis of coenzyme A. In the first step cysteine is conjugated to 4'-phosphopantothenate to form 4-phosphopantothenoylcysteine, in the latter compound is decarboxylated to form 4'-phosphopantotheine.</text>
</comment>
<dbReference type="GO" id="GO:0046872">
    <property type="term" value="F:metal ion binding"/>
    <property type="evidence" value="ECO:0007669"/>
    <property type="project" value="UniProtKB-KW"/>
</dbReference>
<dbReference type="GO" id="GO:0010181">
    <property type="term" value="F:FMN binding"/>
    <property type="evidence" value="ECO:0007669"/>
    <property type="project" value="UniProtKB-UniRule"/>
</dbReference>
<evidence type="ECO:0000313" key="7">
    <source>
        <dbReference type="EMBL" id="URJ28177.1"/>
    </source>
</evidence>
<proteinExistence type="inferred from homology"/>
<comment type="catalytic activity">
    <reaction evidence="3 4">
        <text>(R)-4'-phosphopantothenate + L-cysteine + CTP = N-[(R)-4-phosphopantothenoyl]-L-cysteine + CMP + diphosphate + H(+)</text>
        <dbReference type="Rhea" id="RHEA:19397"/>
        <dbReference type="ChEBI" id="CHEBI:10986"/>
        <dbReference type="ChEBI" id="CHEBI:15378"/>
        <dbReference type="ChEBI" id="CHEBI:33019"/>
        <dbReference type="ChEBI" id="CHEBI:35235"/>
        <dbReference type="ChEBI" id="CHEBI:37563"/>
        <dbReference type="ChEBI" id="CHEBI:59458"/>
        <dbReference type="ChEBI" id="CHEBI:60377"/>
        <dbReference type="EC" id="6.3.2.5"/>
    </reaction>
</comment>
<evidence type="ECO:0000256" key="4">
    <source>
        <dbReference type="RuleBase" id="RU364078"/>
    </source>
</evidence>
<dbReference type="EC" id="4.1.1.36" evidence="3"/>
<gene>
    <name evidence="3 7" type="primary">coaBC</name>
    <name evidence="7" type="ORF">M9393_00085</name>
</gene>
<keyword evidence="3" id="KW-0460">Magnesium</keyword>
<dbReference type="SUPFAM" id="SSF52507">
    <property type="entry name" value="Homo-oligomeric flavin-containing Cys decarboxylases, HFCD"/>
    <property type="match status" value="1"/>
</dbReference>
<keyword evidence="1 3" id="KW-0210">Decarboxylase</keyword>
<comment type="cofactor">
    <cofactor evidence="3">
        <name>FMN</name>
        <dbReference type="ChEBI" id="CHEBI:58210"/>
    </cofactor>
    <text evidence="3">Binds 1 FMN per subunit.</text>
</comment>
<evidence type="ECO:0000256" key="1">
    <source>
        <dbReference type="ARBA" id="ARBA00022793"/>
    </source>
</evidence>
<dbReference type="InterPro" id="IPR003382">
    <property type="entry name" value="Flavoprotein"/>
</dbReference>
<dbReference type="NCBIfam" id="TIGR00521">
    <property type="entry name" value="coaBC_dfp"/>
    <property type="match status" value="1"/>
</dbReference>
<dbReference type="InterPro" id="IPR005252">
    <property type="entry name" value="CoaBC"/>
</dbReference>
<name>A0A9Q8X0C1_9ENTR</name>
<dbReference type="Pfam" id="PF02441">
    <property type="entry name" value="Flavoprotein"/>
    <property type="match status" value="1"/>
</dbReference>
<dbReference type="InterPro" id="IPR036551">
    <property type="entry name" value="Flavin_trans-like"/>
</dbReference>
<keyword evidence="2 3" id="KW-0456">Lyase</keyword>
<dbReference type="GO" id="GO:0015941">
    <property type="term" value="P:pantothenate catabolic process"/>
    <property type="evidence" value="ECO:0007669"/>
    <property type="project" value="InterPro"/>
</dbReference>
<feature type="binding site" evidence="3">
    <location>
        <position position="290"/>
    </location>
    <ligand>
        <name>CTP</name>
        <dbReference type="ChEBI" id="CHEBI:37563"/>
    </ligand>
</feature>
<keyword evidence="3 4" id="KW-0285">Flavoprotein</keyword>
<feature type="domain" description="Flavoprotein" evidence="5">
    <location>
        <begin position="7"/>
        <end position="152"/>
    </location>
</feature>
<comment type="function">
    <text evidence="3">Catalyzes two sequential steps in the biosynthesis of coenzyme A. In the first step cysteine is conjugated to 4'-phosphopantothenate to form 4-phosphopantothenoylcysteine. In the second step the latter compound is decarboxylated to form 4'-phosphopantotheine.</text>
</comment>